<evidence type="ECO:0000313" key="1">
    <source>
        <dbReference type="EMBL" id="KFO27720.1"/>
    </source>
</evidence>
<sequence>MPLLTSQSYPAGHGTWSTAALVARLSYAERQGSGCSCNLLSLPCRAGAAPGQDRRNECWTLKNKVVGYPDDAKCLH</sequence>
<proteinExistence type="predicted"/>
<dbReference type="Proteomes" id="UP000028990">
    <property type="component" value="Unassembled WGS sequence"/>
</dbReference>
<dbReference type="EMBL" id="KN122864">
    <property type="protein sequence ID" value="KFO27720.1"/>
    <property type="molecule type" value="Genomic_DNA"/>
</dbReference>
<organism evidence="1 2">
    <name type="scientific">Fukomys damarensis</name>
    <name type="common">Damaraland mole rat</name>
    <name type="synonym">Cryptomys damarensis</name>
    <dbReference type="NCBI Taxonomy" id="885580"/>
    <lineage>
        <taxon>Eukaryota</taxon>
        <taxon>Metazoa</taxon>
        <taxon>Chordata</taxon>
        <taxon>Craniata</taxon>
        <taxon>Vertebrata</taxon>
        <taxon>Euteleostomi</taxon>
        <taxon>Mammalia</taxon>
        <taxon>Eutheria</taxon>
        <taxon>Euarchontoglires</taxon>
        <taxon>Glires</taxon>
        <taxon>Rodentia</taxon>
        <taxon>Hystricomorpha</taxon>
        <taxon>Bathyergidae</taxon>
        <taxon>Fukomys</taxon>
    </lineage>
</organism>
<evidence type="ECO:0000313" key="2">
    <source>
        <dbReference type="Proteomes" id="UP000028990"/>
    </source>
</evidence>
<protein>
    <submittedName>
        <fullName evidence="1">Uncharacterized protein</fullName>
    </submittedName>
</protein>
<keyword evidence="2" id="KW-1185">Reference proteome</keyword>
<dbReference type="AlphaFoldDB" id="A0A091DBW9"/>
<reference evidence="1 2" key="1">
    <citation type="submission" date="2013-11" db="EMBL/GenBank/DDBJ databases">
        <title>The Damaraland mole rat (Fukomys damarensis) genome and evolution of African mole rats.</title>
        <authorList>
            <person name="Gladyshev V.N."/>
            <person name="Fang X."/>
        </authorList>
    </citation>
    <scope>NUCLEOTIDE SEQUENCE [LARGE SCALE GENOMIC DNA]</scope>
    <source>
        <tissue evidence="1">Liver</tissue>
    </source>
</reference>
<name>A0A091DBW9_FUKDA</name>
<accession>A0A091DBW9</accession>
<gene>
    <name evidence="1" type="ORF">H920_10839</name>
</gene>